<evidence type="ECO:0000313" key="12">
    <source>
        <dbReference type="Proteomes" id="UP000297014"/>
    </source>
</evidence>
<evidence type="ECO:0000256" key="3">
    <source>
        <dbReference type="ARBA" id="ARBA00022679"/>
    </source>
</evidence>
<evidence type="ECO:0000259" key="8">
    <source>
        <dbReference type="Pfam" id="PF09115"/>
    </source>
</evidence>
<accession>A0A094WI23</accession>
<dbReference type="InterPro" id="IPR004622">
    <property type="entry name" value="DNA_pol_HolB"/>
</dbReference>
<keyword evidence="4 9" id="KW-0548">Nucleotidyltransferase</keyword>
<name>A0A094WI23_ALKAL</name>
<dbReference type="Proteomes" id="UP000002754">
    <property type="component" value="Unassembled WGS sequence"/>
</dbReference>
<dbReference type="eggNOG" id="COG0470">
    <property type="taxonomic scope" value="Bacteria"/>
</dbReference>
<keyword evidence="5" id="KW-0235">DNA replication</keyword>
<dbReference type="Proteomes" id="UP000297014">
    <property type="component" value="Unassembled WGS sequence"/>
</dbReference>
<dbReference type="InterPro" id="IPR015199">
    <property type="entry name" value="DNA_pol_III_delta_C"/>
</dbReference>
<dbReference type="GO" id="GO:0009360">
    <property type="term" value="C:DNA polymerase III complex"/>
    <property type="evidence" value="ECO:0007669"/>
    <property type="project" value="InterPro"/>
</dbReference>
<dbReference type="OrthoDB" id="9810148at2"/>
<dbReference type="PANTHER" id="PTHR11669">
    <property type="entry name" value="REPLICATION FACTOR C / DNA POLYMERASE III GAMMA-TAU SUBUNIT"/>
    <property type="match status" value="1"/>
</dbReference>
<dbReference type="InterPro" id="IPR050238">
    <property type="entry name" value="DNA_Rep/Repair_Clamp_Loader"/>
</dbReference>
<evidence type="ECO:0000256" key="7">
    <source>
        <dbReference type="ARBA" id="ARBA00049244"/>
    </source>
</evidence>
<keyword evidence="3 9" id="KW-0808">Transferase</keyword>
<proteinExistence type="predicted"/>
<reference evidence="9 11" key="1">
    <citation type="journal article" date="2014" name="Genome Announc.">
        <title>Draft Genome Sequence of Bacillus alcalophilus AV1934, a Classic Alkaliphile Isolated from Human Feces in 1934.</title>
        <authorList>
            <person name="Attie O."/>
            <person name="Jayaprakash A."/>
            <person name="Shah H."/>
            <person name="Paulsen I.T."/>
            <person name="Morino M."/>
            <person name="Takahashi Y."/>
            <person name="Narumi I."/>
            <person name="Sachidanandam R."/>
            <person name="Satoh K."/>
            <person name="Ito M."/>
            <person name="Krulwich T.A."/>
        </authorList>
    </citation>
    <scope>NUCLEOTIDE SEQUENCE [LARGE SCALE GENOMIC DNA]</scope>
    <source>
        <strain evidence="9 11">AV1934</strain>
    </source>
</reference>
<dbReference type="EMBL" id="ALPT02000060">
    <property type="protein sequence ID" value="KGA96466.1"/>
    <property type="molecule type" value="Genomic_DNA"/>
</dbReference>
<evidence type="ECO:0000313" key="9">
    <source>
        <dbReference type="EMBL" id="KGA96466.1"/>
    </source>
</evidence>
<dbReference type="EC" id="2.7.7.7" evidence="1"/>
<dbReference type="Pfam" id="PF09115">
    <property type="entry name" value="DNApol3-delta_C"/>
    <property type="match status" value="1"/>
</dbReference>
<dbReference type="NCBIfam" id="NF005972">
    <property type="entry name" value="PRK08058.1"/>
    <property type="match status" value="1"/>
</dbReference>
<reference evidence="10 12" key="2">
    <citation type="submission" date="2014-01" db="EMBL/GenBank/DDBJ databases">
        <title>Draft genome sequencing of Bacillus alcalophilus CGMCC 1.3604.</title>
        <authorList>
            <person name="Yang J."/>
            <person name="Diao L."/>
            <person name="Yang S."/>
        </authorList>
    </citation>
    <scope>NUCLEOTIDE SEQUENCE [LARGE SCALE GENOMIC DNA]</scope>
    <source>
        <strain evidence="10 12">CGMCC 1.3604</strain>
    </source>
</reference>
<comment type="caution">
    <text evidence="9">The sequence shown here is derived from an EMBL/GenBank/DDBJ whole genome shotgun (WGS) entry which is preliminary data.</text>
</comment>
<dbReference type="Gene3D" id="1.20.272.10">
    <property type="match status" value="1"/>
</dbReference>
<evidence type="ECO:0000256" key="6">
    <source>
        <dbReference type="ARBA" id="ARBA00022932"/>
    </source>
</evidence>
<feature type="domain" description="DNA polymerase III delta subunit C-terminal" evidence="8">
    <location>
        <begin position="242"/>
        <end position="329"/>
    </location>
</feature>
<sequence length="331" mass="37614">MKRTWADLEKTQPKVVKMLKRSLEKDRLAHAYLLEGSKGTGKSAVALQLAKSFFCQNRQATAAEPCLSCVDCTRIEHGNHPDLHMIEPDGLSIKKQQVEHLQKEFTYRGMESKKKVYLVQDADKMTSSAANSLLKFLEEPEAPTLALLLTEKGQAILPTIQSRSQQLTFSPLPRDEFVARLREQNFSEGISNILGSLTTSFDEAIELTNGDWIAQARTVVIQLMQELYDRPNQAFFTVQEKWVPLFKEKKEQELGLDMILLWLRDLLYTQVGKEVETFVDQTKLLQQQALSSSQEKLSKSMAAVIEAKQYLHANVNSQLLMEKLLLDIQEG</sequence>
<dbReference type="Pfam" id="PF13177">
    <property type="entry name" value="DNA_pol3_delta2"/>
    <property type="match status" value="1"/>
</dbReference>
<dbReference type="GO" id="GO:0006261">
    <property type="term" value="P:DNA-templated DNA replication"/>
    <property type="evidence" value="ECO:0007669"/>
    <property type="project" value="TreeGrafter"/>
</dbReference>
<dbReference type="Gene3D" id="3.40.50.300">
    <property type="entry name" value="P-loop containing nucleotide triphosphate hydrolases"/>
    <property type="match status" value="1"/>
</dbReference>
<comment type="catalytic activity">
    <reaction evidence="7">
        <text>DNA(n) + a 2'-deoxyribonucleoside 5'-triphosphate = DNA(n+1) + diphosphate</text>
        <dbReference type="Rhea" id="RHEA:22508"/>
        <dbReference type="Rhea" id="RHEA-COMP:17339"/>
        <dbReference type="Rhea" id="RHEA-COMP:17340"/>
        <dbReference type="ChEBI" id="CHEBI:33019"/>
        <dbReference type="ChEBI" id="CHEBI:61560"/>
        <dbReference type="ChEBI" id="CHEBI:173112"/>
        <dbReference type="EC" id="2.7.7.7"/>
    </reaction>
</comment>
<dbReference type="FunFam" id="3.40.50.300:FF:001255">
    <property type="entry name" value="DNA polymerase III subunit delta"/>
    <property type="match status" value="1"/>
</dbReference>
<dbReference type="EMBL" id="JALP01000273">
    <property type="protein sequence ID" value="THG89013.1"/>
    <property type="molecule type" value="Genomic_DNA"/>
</dbReference>
<organism evidence="9 11">
    <name type="scientific">Alkalihalobacillus alcalophilus ATCC 27647 = CGMCC 1.3604</name>
    <dbReference type="NCBI Taxonomy" id="1218173"/>
    <lineage>
        <taxon>Bacteria</taxon>
        <taxon>Bacillati</taxon>
        <taxon>Bacillota</taxon>
        <taxon>Bacilli</taxon>
        <taxon>Bacillales</taxon>
        <taxon>Bacillaceae</taxon>
        <taxon>Alkalihalobacillus</taxon>
    </lineage>
</organism>
<evidence type="ECO:0000313" key="10">
    <source>
        <dbReference type="EMBL" id="THG89013.1"/>
    </source>
</evidence>
<evidence type="ECO:0000256" key="4">
    <source>
        <dbReference type="ARBA" id="ARBA00022695"/>
    </source>
</evidence>
<dbReference type="PANTHER" id="PTHR11669:SF8">
    <property type="entry name" value="DNA POLYMERASE III SUBUNIT DELTA"/>
    <property type="match status" value="1"/>
</dbReference>
<evidence type="ECO:0000256" key="1">
    <source>
        <dbReference type="ARBA" id="ARBA00012417"/>
    </source>
</evidence>
<dbReference type="AlphaFoldDB" id="A0A094WI23"/>
<keyword evidence="11" id="KW-1185">Reference proteome</keyword>
<evidence type="ECO:0000256" key="2">
    <source>
        <dbReference type="ARBA" id="ARBA00014363"/>
    </source>
</evidence>
<dbReference type="GO" id="GO:0003887">
    <property type="term" value="F:DNA-directed DNA polymerase activity"/>
    <property type="evidence" value="ECO:0007669"/>
    <property type="project" value="UniProtKB-KW"/>
</dbReference>
<keyword evidence="6" id="KW-0239">DNA-directed DNA polymerase</keyword>
<evidence type="ECO:0000313" key="11">
    <source>
        <dbReference type="Proteomes" id="UP000002754"/>
    </source>
</evidence>
<dbReference type="STRING" id="1218173.BALCAV_0216110"/>
<dbReference type="InterPro" id="IPR027417">
    <property type="entry name" value="P-loop_NTPase"/>
</dbReference>
<dbReference type="SUPFAM" id="SSF52540">
    <property type="entry name" value="P-loop containing nucleoside triphosphate hydrolases"/>
    <property type="match status" value="1"/>
</dbReference>
<evidence type="ECO:0000256" key="5">
    <source>
        <dbReference type="ARBA" id="ARBA00022705"/>
    </source>
</evidence>
<gene>
    <name evidence="10" type="ORF">AJ85_20015</name>
    <name evidence="9" type="ORF">BALCAV_0216110</name>
</gene>
<dbReference type="NCBIfam" id="TIGR00678">
    <property type="entry name" value="holB"/>
    <property type="match status" value="1"/>
</dbReference>
<protein>
    <recommendedName>
        <fullName evidence="2">DNA polymerase III subunit delta'</fullName>
        <ecNumber evidence="1">2.7.7.7</ecNumber>
    </recommendedName>
</protein>
<dbReference type="GO" id="GO:0008408">
    <property type="term" value="F:3'-5' exonuclease activity"/>
    <property type="evidence" value="ECO:0007669"/>
    <property type="project" value="InterPro"/>
</dbReference>
<dbReference type="RefSeq" id="WP_003320852.1">
    <property type="nucleotide sequence ID" value="NZ_ALPT02000060.1"/>
</dbReference>
<dbReference type="GO" id="GO:0003677">
    <property type="term" value="F:DNA binding"/>
    <property type="evidence" value="ECO:0007669"/>
    <property type="project" value="InterPro"/>
</dbReference>